<evidence type="ECO:0000313" key="1">
    <source>
        <dbReference type="EMBL" id="MFC0567240.1"/>
    </source>
</evidence>
<reference evidence="1 2" key="1">
    <citation type="submission" date="2024-09" db="EMBL/GenBank/DDBJ databases">
        <authorList>
            <person name="Sun Q."/>
            <person name="Mori K."/>
        </authorList>
    </citation>
    <scope>NUCLEOTIDE SEQUENCE [LARGE SCALE GENOMIC DNA]</scope>
    <source>
        <strain evidence="1 2">TBRC 2205</strain>
    </source>
</reference>
<organism evidence="1 2">
    <name type="scientific">Plantactinospora siamensis</name>
    <dbReference type="NCBI Taxonomy" id="555372"/>
    <lineage>
        <taxon>Bacteria</taxon>
        <taxon>Bacillati</taxon>
        <taxon>Actinomycetota</taxon>
        <taxon>Actinomycetes</taxon>
        <taxon>Micromonosporales</taxon>
        <taxon>Micromonosporaceae</taxon>
        <taxon>Plantactinospora</taxon>
    </lineage>
</organism>
<comment type="caution">
    <text evidence="1">The sequence shown here is derived from an EMBL/GenBank/DDBJ whole genome shotgun (WGS) entry which is preliminary data.</text>
</comment>
<evidence type="ECO:0000313" key="2">
    <source>
        <dbReference type="Proteomes" id="UP001589894"/>
    </source>
</evidence>
<dbReference type="Proteomes" id="UP001589894">
    <property type="component" value="Unassembled WGS sequence"/>
</dbReference>
<gene>
    <name evidence="1" type="ORF">ACFFHU_24260</name>
</gene>
<dbReference type="EMBL" id="JBHLUE010000019">
    <property type="protein sequence ID" value="MFC0567240.1"/>
    <property type="molecule type" value="Genomic_DNA"/>
</dbReference>
<protein>
    <submittedName>
        <fullName evidence="1">Uncharacterized protein</fullName>
    </submittedName>
</protein>
<accession>A0ABV6P2I3</accession>
<name>A0ABV6P2I3_9ACTN</name>
<sequence length="127" mass="13729">MPRIPEQTLTAIGRMTVAATELEHVLAWIGADQAGGDAAAVFARPGEPLRAARGSVQFAALAHREEFIRHVEGAATQLARSQSALRALWREDTRVDPAVFDEIATFLLRCRDNLQALVATRLGAAGR</sequence>
<dbReference type="RefSeq" id="WP_377342513.1">
    <property type="nucleotide sequence ID" value="NZ_JBHLUE010000019.1"/>
</dbReference>
<keyword evidence="2" id="KW-1185">Reference proteome</keyword>
<proteinExistence type="predicted"/>